<keyword evidence="3" id="KW-1003">Cell membrane</keyword>
<dbReference type="Pfam" id="PF12019">
    <property type="entry name" value="GspH"/>
    <property type="match status" value="1"/>
</dbReference>
<evidence type="ECO:0000256" key="1">
    <source>
        <dbReference type="ARBA" id="ARBA00004377"/>
    </source>
</evidence>
<protein>
    <recommendedName>
        <fullName evidence="2">Type II secretion system protein H</fullName>
    </recommendedName>
    <alternativeName>
        <fullName evidence="10">General secretion pathway protein H</fullName>
    </alternativeName>
</protein>
<evidence type="ECO:0000256" key="9">
    <source>
        <dbReference type="ARBA" id="ARBA00025772"/>
    </source>
</evidence>
<dbReference type="InterPro" id="IPR002416">
    <property type="entry name" value="T2SS_protein-GspH"/>
</dbReference>
<keyword evidence="4" id="KW-0488">Methylation</keyword>
<name>A0ABR7RZC5_AQUAC</name>
<evidence type="ECO:0000256" key="2">
    <source>
        <dbReference type="ARBA" id="ARBA00021549"/>
    </source>
</evidence>
<dbReference type="PRINTS" id="PR00885">
    <property type="entry name" value="BCTERIALGSPH"/>
</dbReference>
<evidence type="ECO:0000256" key="5">
    <source>
        <dbReference type="ARBA" id="ARBA00022519"/>
    </source>
</evidence>
<evidence type="ECO:0000256" key="8">
    <source>
        <dbReference type="ARBA" id="ARBA00023136"/>
    </source>
</evidence>
<feature type="domain" description="General secretion pathway GspH" evidence="12">
    <location>
        <begin position="60"/>
        <end position="175"/>
    </location>
</feature>
<evidence type="ECO:0000256" key="10">
    <source>
        <dbReference type="ARBA" id="ARBA00030775"/>
    </source>
</evidence>
<evidence type="ECO:0000256" key="3">
    <source>
        <dbReference type="ARBA" id="ARBA00022475"/>
    </source>
</evidence>
<gene>
    <name evidence="13" type="ORF">A9179_07425</name>
</gene>
<evidence type="ECO:0000256" key="6">
    <source>
        <dbReference type="ARBA" id="ARBA00022692"/>
    </source>
</evidence>
<organism evidence="13 14">
    <name type="scientific">Aquipseudomonas alcaligenes</name>
    <name type="common">Pseudomonas alcaligenes</name>
    <dbReference type="NCBI Taxonomy" id="43263"/>
    <lineage>
        <taxon>Bacteria</taxon>
        <taxon>Pseudomonadati</taxon>
        <taxon>Pseudomonadota</taxon>
        <taxon>Gammaproteobacteria</taxon>
        <taxon>Pseudomonadales</taxon>
        <taxon>Pseudomonadaceae</taxon>
        <taxon>Aquipseudomonas</taxon>
    </lineage>
</organism>
<comment type="similarity">
    <text evidence="9">Belongs to the GSP H family.</text>
</comment>
<dbReference type="RefSeq" id="WP_187805209.1">
    <property type="nucleotide sequence ID" value="NZ_LZEU01000001.1"/>
</dbReference>
<dbReference type="InterPro" id="IPR022346">
    <property type="entry name" value="T2SS_GspH"/>
</dbReference>
<evidence type="ECO:0000256" key="7">
    <source>
        <dbReference type="ARBA" id="ARBA00022989"/>
    </source>
</evidence>
<evidence type="ECO:0000259" key="12">
    <source>
        <dbReference type="Pfam" id="PF12019"/>
    </source>
</evidence>
<dbReference type="Proteomes" id="UP000744555">
    <property type="component" value="Unassembled WGS sequence"/>
</dbReference>
<accession>A0ABR7RZC5</accession>
<reference evidence="13 14" key="1">
    <citation type="submission" date="2016-06" db="EMBL/GenBank/DDBJ databases">
        <authorList>
            <person name="Ramos C."/>
            <person name="Pintado A."/>
            <person name="Crespo-Gomez J.I."/>
        </authorList>
    </citation>
    <scope>NUCLEOTIDE SEQUENCE [LARGE SCALE GENOMIC DNA]</scope>
    <source>
        <strain evidence="13 14">AVO110</strain>
    </source>
</reference>
<feature type="transmembrane region" description="Helical" evidence="11">
    <location>
        <begin position="26"/>
        <end position="50"/>
    </location>
</feature>
<keyword evidence="14" id="KW-1185">Reference proteome</keyword>
<dbReference type="Pfam" id="PF07963">
    <property type="entry name" value="N_methyl"/>
    <property type="match status" value="1"/>
</dbReference>
<evidence type="ECO:0000313" key="14">
    <source>
        <dbReference type="Proteomes" id="UP000744555"/>
    </source>
</evidence>
<dbReference type="NCBIfam" id="TIGR02532">
    <property type="entry name" value="IV_pilin_GFxxxE"/>
    <property type="match status" value="1"/>
</dbReference>
<comment type="subcellular location">
    <subcellularLocation>
        <location evidence="1">Cell inner membrane</location>
        <topology evidence="1">Single-pass membrane protein</topology>
    </subcellularLocation>
</comment>
<keyword evidence="8 11" id="KW-0472">Membrane</keyword>
<dbReference type="NCBIfam" id="TIGR01708">
    <property type="entry name" value="typeII_sec_gspH"/>
    <property type="match status" value="1"/>
</dbReference>
<evidence type="ECO:0000256" key="11">
    <source>
        <dbReference type="SAM" id="Phobius"/>
    </source>
</evidence>
<evidence type="ECO:0000313" key="13">
    <source>
        <dbReference type="EMBL" id="MBC9250102.1"/>
    </source>
</evidence>
<keyword evidence="7 11" id="KW-1133">Transmembrane helix</keyword>
<keyword evidence="5" id="KW-0997">Cell inner membrane</keyword>
<dbReference type="InterPro" id="IPR012902">
    <property type="entry name" value="N_methyl_site"/>
</dbReference>
<dbReference type="EMBL" id="LZEU01000001">
    <property type="protein sequence ID" value="MBC9250102.1"/>
    <property type="molecule type" value="Genomic_DNA"/>
</dbReference>
<comment type="caution">
    <text evidence="13">The sequence shown here is derived from an EMBL/GenBank/DDBJ whole genome shotgun (WGS) entry which is preliminary data.</text>
</comment>
<sequence>MLNEPAATARPAVLLPRRQRARGFTLIELLVVLVLLGVLTGLVVLGSGLASSPTRKLNDEAERLGSLLRVLLDEAVLDNREYGLRFERQSYQVLRYEPLREQWQPLVDKAHEMPEWLELKLELDEQAVGLPEAEGAEGKAKVPQLLILSSGELTPFHLRLAVRGRGAPALLLSSDGFGEPQMSVDGATAGRQR</sequence>
<proteinExistence type="inferred from homology"/>
<dbReference type="SUPFAM" id="SSF54523">
    <property type="entry name" value="Pili subunits"/>
    <property type="match status" value="1"/>
</dbReference>
<dbReference type="Gene3D" id="3.55.40.10">
    <property type="entry name" value="minor pseudopilin epsh domain"/>
    <property type="match status" value="1"/>
</dbReference>
<evidence type="ECO:0000256" key="4">
    <source>
        <dbReference type="ARBA" id="ARBA00022481"/>
    </source>
</evidence>
<dbReference type="PROSITE" id="PS00409">
    <property type="entry name" value="PROKAR_NTER_METHYL"/>
    <property type="match status" value="1"/>
</dbReference>
<keyword evidence="6 11" id="KW-0812">Transmembrane</keyword>
<dbReference type="InterPro" id="IPR049875">
    <property type="entry name" value="TypeII_GspH"/>
</dbReference>
<dbReference type="InterPro" id="IPR045584">
    <property type="entry name" value="Pilin-like"/>
</dbReference>